<reference evidence="4 5" key="2">
    <citation type="journal article" date="2015" name="MBio">
        <title>Genome-Resolved Metagenomic Analysis Reveals Roles for Candidate Phyla and Other Microbial Community Members in Biogeochemical Transformations in Oil Reservoirs.</title>
        <authorList>
            <person name="Hu P."/>
            <person name="Tom L."/>
            <person name="Singh A."/>
            <person name="Thomas B.C."/>
            <person name="Baker B.J."/>
            <person name="Piceno Y.M."/>
            <person name="Andersen G.L."/>
            <person name="Banfield J.F."/>
        </authorList>
    </citation>
    <scope>NUCLEOTIDE SEQUENCE [LARGE SCALE GENOMIC DNA]</scope>
    <source>
        <strain evidence="2">57_489</strain>
    </source>
</reference>
<dbReference type="EMBL" id="LGHB01000001">
    <property type="protein sequence ID" value="KUK97675.1"/>
    <property type="molecule type" value="Genomic_DNA"/>
</dbReference>
<feature type="region of interest" description="Disordered" evidence="1">
    <location>
        <begin position="50"/>
        <end position="75"/>
    </location>
</feature>
<evidence type="ECO:0000256" key="1">
    <source>
        <dbReference type="SAM" id="MobiDB-lite"/>
    </source>
</evidence>
<dbReference type="Proteomes" id="UP000057043">
    <property type="component" value="Unassembled WGS sequence"/>
</dbReference>
<evidence type="ECO:0000313" key="2">
    <source>
        <dbReference type="EMBL" id="KUK43930.1"/>
    </source>
</evidence>
<dbReference type="EMBL" id="LGFT01000041">
    <property type="protein sequence ID" value="KUK43930.1"/>
    <property type="molecule type" value="Genomic_DNA"/>
</dbReference>
<dbReference type="AlphaFoldDB" id="A0A124G3Q5"/>
<reference evidence="3" key="1">
    <citation type="journal article" date="2015" name="MBio">
        <title>Genome-resolved metagenomic analysis reveals roles for candidate phyla and other microbial community members in biogeochemical transformations in oil reservoirs.</title>
        <authorList>
            <person name="Hu P."/>
            <person name="Tom L."/>
            <person name="Singh A."/>
            <person name="Thomas B.C."/>
            <person name="Baker B.J."/>
            <person name="Piceno Y.M."/>
            <person name="Andersen G.L."/>
            <person name="Banfield J.F."/>
        </authorList>
    </citation>
    <scope>NUCLEOTIDE SEQUENCE [LARGE SCALE GENOMIC DNA]</scope>
    <source>
        <strain evidence="3">56_747</strain>
    </source>
</reference>
<gene>
    <name evidence="2" type="ORF">XD72_1697</name>
    <name evidence="3" type="ORF">XE07_0089</name>
</gene>
<feature type="compositionally biased region" description="Polar residues" evidence="1">
    <location>
        <begin position="54"/>
        <end position="66"/>
    </location>
</feature>
<evidence type="ECO:0000313" key="5">
    <source>
        <dbReference type="Proteomes" id="UP000057043"/>
    </source>
</evidence>
<accession>A0A124G3Q5</accession>
<evidence type="ECO:0000313" key="4">
    <source>
        <dbReference type="Proteomes" id="UP000053961"/>
    </source>
</evidence>
<comment type="caution">
    <text evidence="3">The sequence shown here is derived from an EMBL/GenBank/DDBJ whole genome shotgun (WGS) entry which is preliminary data.</text>
</comment>
<proteinExistence type="predicted"/>
<name>A0A124G3Q5_9EURY</name>
<dbReference type="PATRIC" id="fig|301375.6.peg.1096"/>
<dbReference type="Proteomes" id="UP000053961">
    <property type="component" value="Unassembled WGS sequence"/>
</dbReference>
<organism evidence="3 4">
    <name type="scientific">Methanothrix harundinacea</name>
    <dbReference type="NCBI Taxonomy" id="301375"/>
    <lineage>
        <taxon>Archaea</taxon>
        <taxon>Methanobacteriati</taxon>
        <taxon>Methanobacteriota</taxon>
        <taxon>Stenosarchaea group</taxon>
        <taxon>Methanomicrobia</taxon>
        <taxon>Methanotrichales</taxon>
        <taxon>Methanotrichaceae</taxon>
        <taxon>Methanothrix</taxon>
    </lineage>
</organism>
<evidence type="ECO:0000313" key="3">
    <source>
        <dbReference type="EMBL" id="KUK97675.1"/>
    </source>
</evidence>
<protein>
    <submittedName>
        <fullName evidence="3">Putative outer membrane protein</fullName>
    </submittedName>
</protein>
<sequence>MRCKSLKMMAMVCLLAAVASISVGMASEEGATDLSAINAADEVTMTDEVDGMDNESSLNSTDQSSNESSAEDADVSVVSLSTLEDGSKAGENADVTVISYMPPNSSNDADGVEENDTNVTDVRILSNVLGSSAAENVTDLSALDEASDETDGAKLIDVRVLGDVLGAYPAENVTDLSTLGETATALGVTNATETGPAALSSTTTNESQVTDVMALSEILGY</sequence>